<dbReference type="PANTHER" id="PTHR40079:SF4">
    <property type="entry name" value="GH26 DOMAIN-CONTAINING PROTEIN-RELATED"/>
    <property type="match status" value="1"/>
</dbReference>
<dbReference type="InterPro" id="IPR000805">
    <property type="entry name" value="Glyco_hydro_26"/>
</dbReference>
<evidence type="ECO:0000256" key="3">
    <source>
        <dbReference type="ARBA" id="ARBA00023295"/>
    </source>
</evidence>
<dbReference type="InterPro" id="IPR022790">
    <property type="entry name" value="GH26_dom"/>
</dbReference>
<feature type="active site" description="Proton donor" evidence="4">
    <location>
        <position position="300"/>
    </location>
</feature>
<feature type="signal peptide" evidence="6">
    <location>
        <begin position="1"/>
        <end position="32"/>
    </location>
</feature>
<dbReference type="GO" id="GO:0006080">
    <property type="term" value="P:substituted mannan metabolic process"/>
    <property type="evidence" value="ECO:0007669"/>
    <property type="project" value="InterPro"/>
</dbReference>
<keyword evidence="9" id="KW-1185">Reference proteome</keyword>
<evidence type="ECO:0000256" key="1">
    <source>
        <dbReference type="ARBA" id="ARBA00007754"/>
    </source>
</evidence>
<dbReference type="Pfam" id="PF02156">
    <property type="entry name" value="Glyco_hydro_26"/>
    <property type="match status" value="1"/>
</dbReference>
<comment type="caution">
    <text evidence="8">The sequence shown here is derived from an EMBL/GenBank/DDBJ whole genome shotgun (WGS) entry which is preliminary data.</text>
</comment>
<evidence type="ECO:0000256" key="2">
    <source>
        <dbReference type="ARBA" id="ARBA00022801"/>
    </source>
</evidence>
<evidence type="ECO:0000313" key="9">
    <source>
        <dbReference type="Proteomes" id="UP000540506"/>
    </source>
</evidence>
<keyword evidence="3 4" id="KW-0326">Glycosidase</keyword>
<dbReference type="AlphaFoldDB" id="A0A7W7VUR8"/>
<proteinExistence type="inferred from homology"/>
<evidence type="ECO:0000256" key="4">
    <source>
        <dbReference type="PROSITE-ProRule" id="PRU01100"/>
    </source>
</evidence>
<feature type="domain" description="GH26" evidence="7">
    <location>
        <begin position="70"/>
        <end position="467"/>
    </location>
</feature>
<dbReference type="PANTHER" id="PTHR40079">
    <property type="entry name" value="MANNAN ENDO-1,4-BETA-MANNOSIDASE E-RELATED"/>
    <property type="match status" value="1"/>
</dbReference>
<feature type="active site" description="Nucleophile" evidence="4">
    <location>
        <position position="408"/>
    </location>
</feature>
<name>A0A7W7VUR8_KITKI</name>
<dbReference type="GO" id="GO:0016985">
    <property type="term" value="F:mannan endo-1,4-beta-mannosidase activity"/>
    <property type="evidence" value="ECO:0007669"/>
    <property type="project" value="UniProtKB-EC"/>
</dbReference>
<dbReference type="Gene3D" id="3.20.20.80">
    <property type="entry name" value="Glycosidases"/>
    <property type="match status" value="1"/>
</dbReference>
<keyword evidence="2 4" id="KW-0378">Hydrolase</keyword>
<feature type="region of interest" description="Disordered" evidence="5">
    <location>
        <begin position="461"/>
        <end position="483"/>
    </location>
</feature>
<feature type="chain" id="PRO_5031066753" evidence="6">
    <location>
        <begin position="33"/>
        <end position="483"/>
    </location>
</feature>
<gene>
    <name evidence="8" type="ORF">FHR34_002634</name>
</gene>
<dbReference type="EC" id="3.2.1.78" evidence="8"/>
<reference evidence="8 9" key="1">
    <citation type="submission" date="2020-08" db="EMBL/GenBank/DDBJ databases">
        <title>Sequencing the genomes of 1000 actinobacteria strains.</title>
        <authorList>
            <person name="Klenk H.-P."/>
        </authorList>
    </citation>
    <scope>NUCLEOTIDE SEQUENCE [LARGE SCALE GENOMIC DNA]</scope>
    <source>
        <strain evidence="8 9">DSM 41654</strain>
    </source>
</reference>
<organism evidence="8 9">
    <name type="scientific">Kitasatospora kifunensis</name>
    <name type="common">Streptomyces kifunensis</name>
    <dbReference type="NCBI Taxonomy" id="58351"/>
    <lineage>
        <taxon>Bacteria</taxon>
        <taxon>Bacillati</taxon>
        <taxon>Actinomycetota</taxon>
        <taxon>Actinomycetes</taxon>
        <taxon>Kitasatosporales</taxon>
        <taxon>Streptomycetaceae</taxon>
        <taxon>Kitasatospora</taxon>
    </lineage>
</organism>
<evidence type="ECO:0000256" key="6">
    <source>
        <dbReference type="SAM" id="SignalP"/>
    </source>
</evidence>
<dbReference type="RefSeq" id="WP_184935718.1">
    <property type="nucleotide sequence ID" value="NZ_JACHJV010000001.1"/>
</dbReference>
<sequence>MVVLPRLPRAWAAALSALVLLVVVPTACSVQAGAGHPATWTAAGAPRSPGPTLAPGTGAALLKRDPKASPQARAVYQYLADLEAGARAGKLPGTVIGQHIEAQNELYNPDYGDFKGVKPVGYYYEKAADITGKLPGFVETDLGPGYGQSDWGVGNPRSYSQNKWPSCSPKWQYTDDEVDLLAAVWSGHPRAQDGTYGTSGTQLNCDGSTTTVPDNGGAPAGIVGMSFHEPYPGAPVKSFDEVLCRNSPAATDPKWFSRVVDGTGNPPEHQALMKDLSYVADHLEYFAQHDIPVIFRPYHEMNSAGCDGGFWWSGQKPADYQALWRTMYTYLVQTRGLHNLIFAWTPVSWDGAPGVDPWDYYPGDQYVDLVGVDDYSGSPAHPIGTGEVWTKRYYDGLAAYDKPRILAESFAVPVNSRQPDTLKRTPWTLWTVWGQSLTSGNIHPDAITNSNADVKATYNSPQAITGGSGKYDPSTDWSALHVR</sequence>
<dbReference type="PRINTS" id="PR00739">
    <property type="entry name" value="GLHYDRLASE26"/>
</dbReference>
<dbReference type="SUPFAM" id="SSF51445">
    <property type="entry name" value="(Trans)glycosidases"/>
    <property type="match status" value="1"/>
</dbReference>
<protein>
    <submittedName>
        <fullName evidence="8">Mannan endo-1,4-beta-mannosidase</fullName>
        <ecNumber evidence="8">3.2.1.78</ecNumber>
    </submittedName>
</protein>
<evidence type="ECO:0000259" key="7">
    <source>
        <dbReference type="PROSITE" id="PS51764"/>
    </source>
</evidence>
<dbReference type="EMBL" id="JACHJV010000001">
    <property type="protein sequence ID" value="MBB4923641.1"/>
    <property type="molecule type" value="Genomic_DNA"/>
</dbReference>
<evidence type="ECO:0000313" key="8">
    <source>
        <dbReference type="EMBL" id="MBB4923641.1"/>
    </source>
</evidence>
<dbReference type="InterPro" id="IPR017853">
    <property type="entry name" value="GH"/>
</dbReference>
<keyword evidence="6" id="KW-0732">Signal</keyword>
<accession>A0A7W7VUR8</accession>
<evidence type="ECO:0000256" key="5">
    <source>
        <dbReference type="SAM" id="MobiDB-lite"/>
    </source>
</evidence>
<comment type="similarity">
    <text evidence="1 4">Belongs to the glycosyl hydrolase 26 family.</text>
</comment>
<dbReference type="Proteomes" id="UP000540506">
    <property type="component" value="Unassembled WGS sequence"/>
</dbReference>
<dbReference type="PROSITE" id="PS51764">
    <property type="entry name" value="GH26"/>
    <property type="match status" value="1"/>
</dbReference>